<name>A0A7G3ZGM0_9SACH</name>
<feature type="compositionally biased region" description="Basic residues" evidence="11">
    <location>
        <begin position="70"/>
        <end position="92"/>
    </location>
</feature>
<keyword evidence="6" id="KW-0597">Phosphoprotein</keyword>
<dbReference type="EMBL" id="CP059249">
    <property type="protein sequence ID" value="QLL32656.1"/>
    <property type="molecule type" value="Genomic_DNA"/>
</dbReference>
<dbReference type="GO" id="GO:0017148">
    <property type="term" value="P:negative regulation of translation"/>
    <property type="evidence" value="ECO:0007669"/>
    <property type="project" value="UniProtKB-UniRule"/>
</dbReference>
<evidence type="ECO:0000313" key="12">
    <source>
        <dbReference type="EMBL" id="QLL32656.1"/>
    </source>
</evidence>
<organism evidence="12 13">
    <name type="scientific">Torulaspora globosa</name>
    <dbReference type="NCBI Taxonomy" id="48254"/>
    <lineage>
        <taxon>Eukaryota</taxon>
        <taxon>Fungi</taxon>
        <taxon>Dikarya</taxon>
        <taxon>Ascomycota</taxon>
        <taxon>Saccharomycotina</taxon>
        <taxon>Saccharomycetes</taxon>
        <taxon>Saccharomycetales</taxon>
        <taxon>Saccharomycetaceae</taxon>
        <taxon>Torulaspora</taxon>
    </lineage>
</organism>
<dbReference type="OrthoDB" id="3995390at2759"/>
<dbReference type="RefSeq" id="XP_037139330.1">
    <property type="nucleotide sequence ID" value="XM_037283434.1"/>
</dbReference>
<dbReference type="Pfam" id="PF17052">
    <property type="entry name" value="CAF20"/>
    <property type="match status" value="1"/>
</dbReference>
<reference evidence="12 13" key="1">
    <citation type="submission" date="2020-06" db="EMBL/GenBank/DDBJ databases">
        <title>The yeast mating-type switching endonuclease HO is a domesticated member of an unorthodox homing genetic element family.</title>
        <authorList>
            <person name="Coughlan A.Y."/>
            <person name="Lombardi L."/>
            <person name="Braun-Galleani S."/>
            <person name="Martos A.R."/>
            <person name="Galeote V."/>
            <person name="Bigey F."/>
            <person name="Dequin S."/>
            <person name="Byrne K.P."/>
            <person name="Wolfe K.H."/>
        </authorList>
    </citation>
    <scope>NUCLEOTIDE SEQUENCE [LARGE SCALE GENOMIC DNA]</scope>
    <source>
        <strain evidence="12 13">CBS764</strain>
    </source>
</reference>
<evidence type="ECO:0000256" key="1">
    <source>
        <dbReference type="ARBA" id="ARBA00004496"/>
    </source>
</evidence>
<dbReference type="InterPro" id="IPR031456">
    <property type="entry name" value="Caf20"/>
</dbReference>
<keyword evidence="7 10" id="KW-0810">Translation regulation</keyword>
<keyword evidence="13" id="KW-1185">Reference proteome</keyword>
<gene>
    <name evidence="12" type="ORF">HG536_0D01780</name>
</gene>
<feature type="region of interest" description="Disordered" evidence="11">
    <location>
        <begin position="70"/>
        <end position="156"/>
    </location>
</feature>
<evidence type="ECO:0000256" key="4">
    <source>
        <dbReference type="ARBA" id="ARBA00022490"/>
    </source>
</evidence>
<evidence type="ECO:0000256" key="3">
    <source>
        <dbReference type="ARBA" id="ARBA00020270"/>
    </source>
</evidence>
<evidence type="ECO:0000256" key="9">
    <source>
        <dbReference type="ARBA" id="ARBA00023193"/>
    </source>
</evidence>
<evidence type="ECO:0000256" key="7">
    <source>
        <dbReference type="ARBA" id="ARBA00022845"/>
    </source>
</evidence>
<comment type="function">
    <text evidence="10">Acts as an inhibitor of cap-dependent translation. Competes with eIF4G1 and EAP1 for binding to eIF4E and interferes with the formation of the eIF4F complex, inhibiting translation and stabilizing mRNA.</text>
</comment>
<dbReference type="GeneID" id="59325823"/>
<dbReference type="GO" id="GO:0008190">
    <property type="term" value="F:eukaryotic initiation factor 4E binding"/>
    <property type="evidence" value="ECO:0007669"/>
    <property type="project" value="InterPro"/>
</dbReference>
<dbReference type="AlphaFoldDB" id="A0A7G3ZGM0"/>
<keyword evidence="5 10" id="KW-0396">Initiation factor</keyword>
<proteinExistence type="inferred from homology"/>
<evidence type="ECO:0000313" key="13">
    <source>
        <dbReference type="Proteomes" id="UP000515788"/>
    </source>
</evidence>
<evidence type="ECO:0000256" key="5">
    <source>
        <dbReference type="ARBA" id="ARBA00022540"/>
    </source>
</evidence>
<evidence type="ECO:0000256" key="6">
    <source>
        <dbReference type="ARBA" id="ARBA00022553"/>
    </source>
</evidence>
<dbReference type="Proteomes" id="UP000515788">
    <property type="component" value="Chromosome 4"/>
</dbReference>
<accession>A0A7G3ZGM0</accession>
<dbReference type="KEGG" id="tgb:HG536_0D01780"/>
<keyword evidence="9 10" id="KW-0652">Protein synthesis inhibitor</keyword>
<dbReference type="GO" id="GO:0005737">
    <property type="term" value="C:cytoplasm"/>
    <property type="evidence" value="ECO:0007669"/>
    <property type="project" value="UniProtKB-SubCell"/>
</dbReference>
<evidence type="ECO:0000256" key="2">
    <source>
        <dbReference type="ARBA" id="ARBA00006057"/>
    </source>
</evidence>
<protein>
    <recommendedName>
        <fullName evidence="3 10">Cap-associated protein CAF20</fullName>
    </recommendedName>
</protein>
<keyword evidence="8 10" id="KW-0648">Protein biosynthesis</keyword>
<comment type="similarity">
    <text evidence="2 10">Belongs to the CAF20 family.</text>
</comment>
<comment type="subcellular location">
    <subcellularLocation>
        <location evidence="1 10">Cytoplasm</location>
    </subcellularLocation>
</comment>
<dbReference type="GO" id="GO:0003743">
    <property type="term" value="F:translation initiation factor activity"/>
    <property type="evidence" value="ECO:0007669"/>
    <property type="project" value="UniProtKB-KW"/>
</dbReference>
<evidence type="ECO:0000256" key="11">
    <source>
        <dbReference type="SAM" id="MobiDB-lite"/>
    </source>
</evidence>
<sequence length="176" mass="19839">MGGTATNSYRDVQRSTCAESMVRYTIEELFHLKPSETLTPNFDAAEFRAMLEKVKQLQALKEEEFLAHHGGHFNRRRSSHHHGKPKIKHTKPKVTTDSDGWSTFEAKKKGSGDEEEEENPREAAPVQVAQETLKIKPNKNISSSRPADAKDIITDKPTLSFNAFAALESEDEDDEE</sequence>
<keyword evidence="4 10" id="KW-0963">Cytoplasm</keyword>
<evidence type="ECO:0000256" key="10">
    <source>
        <dbReference type="RuleBase" id="RU363005"/>
    </source>
</evidence>
<evidence type="ECO:0000256" key="8">
    <source>
        <dbReference type="ARBA" id="ARBA00022917"/>
    </source>
</evidence>